<dbReference type="EMBL" id="JAUSUB010000023">
    <property type="protein sequence ID" value="MDQ0272391.1"/>
    <property type="molecule type" value="Genomic_DNA"/>
</dbReference>
<feature type="domain" description="Copper amine oxidase-like N-terminal" evidence="1">
    <location>
        <begin position="377"/>
        <end position="465"/>
    </location>
</feature>
<name>A0ABU0ANT4_9BACI</name>
<dbReference type="RefSeq" id="WP_307477708.1">
    <property type="nucleotide sequence ID" value="NZ_JAUSUB010000023.1"/>
</dbReference>
<protein>
    <recommendedName>
        <fullName evidence="1">Copper amine oxidase-like N-terminal domain-containing protein</fullName>
    </recommendedName>
</protein>
<organism evidence="2 3">
    <name type="scientific">Cytobacillus purgationiresistens</name>
    <dbReference type="NCBI Taxonomy" id="863449"/>
    <lineage>
        <taxon>Bacteria</taxon>
        <taxon>Bacillati</taxon>
        <taxon>Bacillota</taxon>
        <taxon>Bacilli</taxon>
        <taxon>Bacillales</taxon>
        <taxon>Bacillaceae</taxon>
        <taxon>Cytobacillus</taxon>
    </lineage>
</organism>
<dbReference type="InterPro" id="IPR012854">
    <property type="entry name" value="Cu_amine_oxidase-like_N"/>
</dbReference>
<gene>
    <name evidence="2" type="ORF">J2S17_004283</name>
</gene>
<evidence type="ECO:0000259" key="1">
    <source>
        <dbReference type="Pfam" id="PF07833"/>
    </source>
</evidence>
<evidence type="ECO:0000313" key="3">
    <source>
        <dbReference type="Proteomes" id="UP001238088"/>
    </source>
</evidence>
<dbReference type="PROSITE" id="PS51257">
    <property type="entry name" value="PROKAR_LIPOPROTEIN"/>
    <property type="match status" value="1"/>
</dbReference>
<sequence>MRKTGILLLFVIIIGCVLLMQWDSFSEKKSNHQSRIEQAKQYIAVKSVSNGLEVTQTVTDLTAENQYRIDIPKKVKDWKCVTKDGEACDTKWNQSDVMVADDTDLAFQYTIPLSNSGEAIFLQQWSITFPDIDMVKTEIEITESLRREGSWIAGVPLKGSIKKDLIDYHYFEGENATPSLFWQAETLEGYQVNSKMAIFSNKYDDKALEKLSQQLNKLIDFPYVSIILTDDVKGTKGNGIIFASSTATLEDIKKESLDWFFSYKLSDVTVNHPWFIDVFTAWTNNKHPEGKKAQSVYQMFEENLTEIERTRFIEAVISHKGSISAKDLDLLLMASKGDETNFFVESFQAGAETVDLNFYDSRDLIILGNKETKMRIIKDEDQYLFPFKETMEKLGFKVKELSDQELMLKKDEDTYRFYTNQSIFINNEEKYGLLQNPLTKKNGQLYIERKWLQNIFLLKIKESENEIFLSY</sequence>
<evidence type="ECO:0000313" key="2">
    <source>
        <dbReference type="EMBL" id="MDQ0272391.1"/>
    </source>
</evidence>
<comment type="caution">
    <text evidence="2">The sequence shown here is derived from an EMBL/GenBank/DDBJ whole genome shotgun (WGS) entry which is preliminary data.</text>
</comment>
<keyword evidence="3" id="KW-1185">Reference proteome</keyword>
<accession>A0ABU0ANT4</accession>
<reference evidence="2 3" key="1">
    <citation type="submission" date="2023-07" db="EMBL/GenBank/DDBJ databases">
        <title>Genomic Encyclopedia of Type Strains, Phase IV (KMG-IV): sequencing the most valuable type-strain genomes for metagenomic binning, comparative biology and taxonomic classification.</title>
        <authorList>
            <person name="Goeker M."/>
        </authorList>
    </citation>
    <scope>NUCLEOTIDE SEQUENCE [LARGE SCALE GENOMIC DNA]</scope>
    <source>
        <strain evidence="2 3">DSM 23494</strain>
    </source>
</reference>
<dbReference type="Pfam" id="PF07833">
    <property type="entry name" value="Cu_amine_oxidN1"/>
    <property type="match status" value="1"/>
</dbReference>
<dbReference type="Proteomes" id="UP001238088">
    <property type="component" value="Unassembled WGS sequence"/>
</dbReference>
<proteinExistence type="predicted"/>